<evidence type="ECO:0000313" key="5">
    <source>
        <dbReference type="EMBL" id="KAH7133988.1"/>
    </source>
</evidence>
<keyword evidence="6" id="KW-1185">Reference proteome</keyword>
<dbReference type="PROSITE" id="PS50297">
    <property type="entry name" value="ANK_REP_REGION"/>
    <property type="match status" value="4"/>
</dbReference>
<dbReference type="Pfam" id="PF12796">
    <property type="entry name" value="Ank_2"/>
    <property type="match status" value="3"/>
</dbReference>
<reference evidence="5" key="1">
    <citation type="journal article" date="2021" name="Nat. Commun.">
        <title>Genetic determinants of endophytism in the Arabidopsis root mycobiome.</title>
        <authorList>
            <person name="Mesny F."/>
            <person name="Miyauchi S."/>
            <person name="Thiergart T."/>
            <person name="Pickel B."/>
            <person name="Atanasova L."/>
            <person name="Karlsson M."/>
            <person name="Huettel B."/>
            <person name="Barry K.W."/>
            <person name="Haridas S."/>
            <person name="Chen C."/>
            <person name="Bauer D."/>
            <person name="Andreopoulos W."/>
            <person name="Pangilinan J."/>
            <person name="LaButti K."/>
            <person name="Riley R."/>
            <person name="Lipzen A."/>
            <person name="Clum A."/>
            <person name="Drula E."/>
            <person name="Henrissat B."/>
            <person name="Kohler A."/>
            <person name="Grigoriev I.V."/>
            <person name="Martin F.M."/>
            <person name="Hacquard S."/>
        </authorList>
    </citation>
    <scope>NUCLEOTIDE SEQUENCE</scope>
    <source>
        <strain evidence="5">MPI-CAGE-AT-0147</strain>
    </source>
</reference>
<feature type="domain" description="GPI inositol-deacylase winged helix" evidence="4">
    <location>
        <begin position="131"/>
        <end position="219"/>
    </location>
</feature>
<dbReference type="InterPro" id="IPR054471">
    <property type="entry name" value="GPIID_WHD"/>
</dbReference>
<sequence>MLDTLTALRSWSVPGMHLIVSSRDEADIREELEETAEQIVEMRNEFVDQDIARFVAQHLQESRHLRRWVEYHELIEKALTTRAKGVFRWVECQFKALAACPESEDLLERLLNSLPETLDETYERMLNNISLGSRDYARQILSMLCCATRRLAATELIEGMAVQLGDPLRFNPKCCLKNMEAIQRVCPGFVELDANCRTEGTTVRLAHFSVREYLESDRISESAWFKIKLQDANTQMVCVCLIVLLQPASLNALHMTIRYKYQGPDGAAFYAYAAQNWPDHFRSGRADHRSRLLVVQFLSNASHCLGNWVHIWNEDYFQFGQLETLTPPPLYYAARLGLGFIVELLTDLQPGSYSSNTDEVIQQLINSNRDIDEQVTEYGYALQAASGEGHLEVVKQLIASHANVNATSRGRKTALQAALYNGHIEIAKLLLASNADVNAEPGHNGAALQVASAIRSIEMVKLLFDHNADVNVEAGHYGAALVDASSNGYEEVVRLLLANNANINAYGTYGTSLRVASDEGHVEVVKTLLAANADVNATTGNDRPALHSASSQGHVEIVKLLLANGADIDFSVPRYGTALLEASTHREIDVVKVLLANNADKDAEVDRGGTALQVAQIEGYEEIVQLLLDAGASHKPIGEEKGRTHE</sequence>
<organism evidence="5 6">
    <name type="scientific">Dactylonectria macrodidyma</name>
    <dbReference type="NCBI Taxonomy" id="307937"/>
    <lineage>
        <taxon>Eukaryota</taxon>
        <taxon>Fungi</taxon>
        <taxon>Dikarya</taxon>
        <taxon>Ascomycota</taxon>
        <taxon>Pezizomycotina</taxon>
        <taxon>Sordariomycetes</taxon>
        <taxon>Hypocreomycetidae</taxon>
        <taxon>Hypocreales</taxon>
        <taxon>Nectriaceae</taxon>
        <taxon>Dactylonectria</taxon>
    </lineage>
</organism>
<gene>
    <name evidence="5" type="ORF">EDB81DRAFT_902717</name>
</gene>
<keyword evidence="2 3" id="KW-0040">ANK repeat</keyword>
<dbReference type="OrthoDB" id="194358at2759"/>
<dbReference type="SUPFAM" id="SSF48403">
    <property type="entry name" value="Ankyrin repeat"/>
    <property type="match status" value="1"/>
</dbReference>
<dbReference type="Pfam" id="PF22939">
    <property type="entry name" value="WHD_GPIID"/>
    <property type="match status" value="1"/>
</dbReference>
<name>A0A9P9EAM6_9HYPO</name>
<dbReference type="PANTHER" id="PTHR24198">
    <property type="entry name" value="ANKYRIN REPEAT AND PROTEIN KINASE DOMAIN-CONTAINING PROTEIN"/>
    <property type="match status" value="1"/>
</dbReference>
<accession>A0A9P9EAM6</accession>
<evidence type="ECO:0000256" key="3">
    <source>
        <dbReference type="PROSITE-ProRule" id="PRU00023"/>
    </source>
</evidence>
<dbReference type="AlphaFoldDB" id="A0A9P9EAM6"/>
<evidence type="ECO:0000256" key="2">
    <source>
        <dbReference type="ARBA" id="ARBA00023043"/>
    </source>
</evidence>
<feature type="repeat" description="ANK" evidence="3">
    <location>
        <begin position="410"/>
        <end position="442"/>
    </location>
</feature>
<dbReference type="Gene3D" id="1.25.40.20">
    <property type="entry name" value="Ankyrin repeat-containing domain"/>
    <property type="match status" value="1"/>
</dbReference>
<feature type="repeat" description="ANK" evidence="3">
    <location>
        <begin position="541"/>
        <end position="569"/>
    </location>
</feature>
<dbReference type="EMBL" id="JAGMUV010000014">
    <property type="protein sequence ID" value="KAH7133988.1"/>
    <property type="molecule type" value="Genomic_DNA"/>
</dbReference>
<feature type="repeat" description="ANK" evidence="3">
    <location>
        <begin position="607"/>
        <end position="633"/>
    </location>
</feature>
<protein>
    <submittedName>
        <fullName evidence="5">Ankyrin repeat-containing domain protein</fullName>
    </submittedName>
</protein>
<evidence type="ECO:0000256" key="1">
    <source>
        <dbReference type="ARBA" id="ARBA00022737"/>
    </source>
</evidence>
<dbReference type="Pfam" id="PF00023">
    <property type="entry name" value="Ank"/>
    <property type="match status" value="1"/>
</dbReference>
<comment type="caution">
    <text evidence="5">The sequence shown here is derived from an EMBL/GenBank/DDBJ whole genome shotgun (WGS) entry which is preliminary data.</text>
</comment>
<proteinExistence type="predicted"/>
<dbReference type="PANTHER" id="PTHR24198:SF165">
    <property type="entry name" value="ANKYRIN REPEAT-CONTAINING PROTEIN-RELATED"/>
    <property type="match status" value="1"/>
</dbReference>
<feature type="repeat" description="ANK" evidence="3">
    <location>
        <begin position="508"/>
        <end position="540"/>
    </location>
</feature>
<dbReference type="Proteomes" id="UP000738349">
    <property type="component" value="Unassembled WGS sequence"/>
</dbReference>
<keyword evidence="1" id="KW-0677">Repeat</keyword>
<dbReference type="PROSITE" id="PS50088">
    <property type="entry name" value="ANK_REPEAT"/>
    <property type="match status" value="4"/>
</dbReference>
<evidence type="ECO:0000259" key="4">
    <source>
        <dbReference type="Pfam" id="PF22939"/>
    </source>
</evidence>
<dbReference type="InterPro" id="IPR036770">
    <property type="entry name" value="Ankyrin_rpt-contain_sf"/>
</dbReference>
<dbReference type="SMART" id="SM00248">
    <property type="entry name" value="ANK"/>
    <property type="match status" value="8"/>
</dbReference>
<evidence type="ECO:0000313" key="6">
    <source>
        <dbReference type="Proteomes" id="UP000738349"/>
    </source>
</evidence>
<dbReference type="InterPro" id="IPR002110">
    <property type="entry name" value="Ankyrin_rpt"/>
</dbReference>